<organism evidence="1 2">
    <name type="scientific">Zingiber officinale</name>
    <name type="common">Ginger</name>
    <name type="synonym">Amomum zingiber</name>
    <dbReference type="NCBI Taxonomy" id="94328"/>
    <lineage>
        <taxon>Eukaryota</taxon>
        <taxon>Viridiplantae</taxon>
        <taxon>Streptophyta</taxon>
        <taxon>Embryophyta</taxon>
        <taxon>Tracheophyta</taxon>
        <taxon>Spermatophyta</taxon>
        <taxon>Magnoliopsida</taxon>
        <taxon>Liliopsida</taxon>
        <taxon>Zingiberales</taxon>
        <taxon>Zingiberaceae</taxon>
        <taxon>Zingiber</taxon>
    </lineage>
</organism>
<proteinExistence type="predicted"/>
<dbReference type="Proteomes" id="UP000734854">
    <property type="component" value="Unassembled WGS sequence"/>
</dbReference>
<gene>
    <name evidence="1" type="ORF">ZIOFF_018054</name>
</gene>
<accession>A0A8J5H5X9</accession>
<comment type="caution">
    <text evidence="1">The sequence shown here is derived from an EMBL/GenBank/DDBJ whole genome shotgun (WGS) entry which is preliminary data.</text>
</comment>
<dbReference type="EMBL" id="JACMSC010000005">
    <property type="protein sequence ID" value="KAG6520989.1"/>
    <property type="molecule type" value="Genomic_DNA"/>
</dbReference>
<evidence type="ECO:0000313" key="1">
    <source>
        <dbReference type="EMBL" id="KAG6520989.1"/>
    </source>
</evidence>
<evidence type="ECO:0000313" key="2">
    <source>
        <dbReference type="Proteomes" id="UP000734854"/>
    </source>
</evidence>
<reference evidence="1 2" key="1">
    <citation type="submission" date="2020-08" db="EMBL/GenBank/DDBJ databases">
        <title>Plant Genome Project.</title>
        <authorList>
            <person name="Zhang R.-G."/>
        </authorList>
    </citation>
    <scope>NUCLEOTIDE SEQUENCE [LARGE SCALE GENOMIC DNA]</scope>
    <source>
        <tissue evidence="1">Rhizome</tissue>
    </source>
</reference>
<protein>
    <submittedName>
        <fullName evidence="1">Uncharacterized protein</fullName>
    </submittedName>
</protein>
<name>A0A8J5H5X9_ZINOF</name>
<keyword evidence="2" id="KW-1185">Reference proteome</keyword>
<dbReference type="AlphaFoldDB" id="A0A8J5H5X9"/>
<sequence length="460" mass="49586">MLKLCPNTLEELISLGTDAMFSDPTAPNAMKAHVLRESITPLATVLIPWPEILDIVISLGSDAVLSESTVRMPISATRLCSCSEEIDIPETLAAVANLCSEVVLSGPTLPRAISITDPGQAIAISETMSANSCPFVVFVPWINPEGGMLSENMLVIAKLSSEPATTTMLGCISESGSDPVTLSETINFGTDSFTTILKSEVVLELTVGTFRAMFVPETGFSVTLCVCLNLSVWASFPLGSELDQRAQLDCQPIGAASWLVVVFLLPSHMLIVIASHAIPFSEHPSRSVPAMPGFGAHLHSCSLHRFCRSARLLLLSGLSLPLPVRLHPLLRALGVVSDAPVPVQRIVCRWGGLCCKGGVPIFASASSAQSLARFWTFQLEKMMNKSYVHSTIFDCWIGASSDFDLDTTLQPPDGEIRTVRTQREFSPLQQSEGSPELLSLVPMMPKMPPMKLLNLPQLCL</sequence>